<comment type="caution">
    <text evidence="2">The sequence shown here is derived from an EMBL/GenBank/DDBJ whole genome shotgun (WGS) entry which is preliminary data.</text>
</comment>
<reference evidence="2 3" key="1">
    <citation type="submission" date="2008-03" db="EMBL/GenBank/DDBJ databases">
        <title>Sequencing of the draft genome and assembly of Burkholderia ambifaria MEX-5.</title>
        <authorList>
            <consortium name="US DOE Joint Genome Institute (JGI-PGF)"/>
            <person name="Copeland A."/>
            <person name="Lucas S."/>
            <person name="Lapidus A."/>
            <person name="Glavina del Rio T."/>
            <person name="Dalin E."/>
            <person name="Tice H."/>
            <person name="Bruce D."/>
            <person name="Goodwin L."/>
            <person name="Pitluck S."/>
            <person name="Larimer F."/>
            <person name="Land M.L."/>
            <person name="Hauser L."/>
            <person name="Tiedje J."/>
            <person name="Richardson P."/>
        </authorList>
    </citation>
    <scope>NUCLEOTIDE SEQUENCE [LARGE SCALE GENOMIC DNA]</scope>
    <source>
        <strain evidence="2 3">MEX-5</strain>
    </source>
</reference>
<gene>
    <name evidence="2" type="ORF">BamMEX5DRAFT_6466</name>
</gene>
<evidence type="ECO:0000256" key="1">
    <source>
        <dbReference type="SAM" id="MobiDB-lite"/>
    </source>
</evidence>
<name>B1TFA0_9BURK</name>
<feature type="compositionally biased region" description="Low complexity" evidence="1">
    <location>
        <begin position="280"/>
        <end position="289"/>
    </location>
</feature>
<feature type="region of interest" description="Disordered" evidence="1">
    <location>
        <begin position="231"/>
        <end position="302"/>
    </location>
</feature>
<organism evidence="2 3">
    <name type="scientific">Burkholderia ambifaria MEX-5</name>
    <dbReference type="NCBI Taxonomy" id="396597"/>
    <lineage>
        <taxon>Bacteria</taxon>
        <taxon>Pseudomonadati</taxon>
        <taxon>Pseudomonadota</taxon>
        <taxon>Betaproteobacteria</taxon>
        <taxon>Burkholderiales</taxon>
        <taxon>Burkholderiaceae</taxon>
        <taxon>Burkholderia</taxon>
        <taxon>Burkholderia cepacia complex</taxon>
    </lineage>
</organism>
<dbReference type="Proteomes" id="UP000004814">
    <property type="component" value="Unassembled WGS sequence"/>
</dbReference>
<evidence type="ECO:0000313" key="3">
    <source>
        <dbReference type="Proteomes" id="UP000004814"/>
    </source>
</evidence>
<dbReference type="AlphaFoldDB" id="B1TFA0"/>
<protein>
    <submittedName>
        <fullName evidence="2">Uncharacterized protein</fullName>
    </submittedName>
</protein>
<evidence type="ECO:0000313" key="2">
    <source>
        <dbReference type="EMBL" id="EDT37758.1"/>
    </source>
</evidence>
<feature type="compositionally biased region" description="Basic and acidic residues" evidence="1">
    <location>
        <begin position="248"/>
        <end position="257"/>
    </location>
</feature>
<sequence>MAGRVALLAQCGQARGERIGALPCIQRVAARCRTERMAAFGVVRLIVRERDEPLGRLDLRIEHRHGDRRGDDVRGQRAPCGFELERTDVDAFRERAVREARHAEQVDRVARLQLPDERVVQQRRRAERGNRHAERALARGLGARVDRRQHRAADLRAQLLARGIQRMRRRAERRAVAQPFVDERTQRIGTVLLPPVGHRLRADLELLRDALCGYRLLHLGRGAVMRGRRHRGRLAARREPCAAGQRPGEARGRERPRGLRFQVHRQFHGQAPDGAAGVPSRGSCGSRSSRFTRNHAAYSAGR</sequence>
<accession>B1TFA0</accession>
<proteinExistence type="predicted"/>
<dbReference type="EMBL" id="ABLK01000391">
    <property type="protein sequence ID" value="EDT37758.1"/>
    <property type="molecule type" value="Genomic_DNA"/>
</dbReference>